<evidence type="ECO:0000259" key="11">
    <source>
        <dbReference type="Pfam" id="PF02223"/>
    </source>
</evidence>
<dbReference type="InterPro" id="IPR018094">
    <property type="entry name" value="Thymidylate_kinase"/>
</dbReference>
<reference evidence="12 13" key="1">
    <citation type="submission" date="2021-04" db="EMBL/GenBank/DDBJ databases">
        <title>Draft genome sequence of Paenibacillus cisolokensis, LC2-13A.</title>
        <authorList>
            <person name="Uke A."/>
            <person name="Chhe C."/>
            <person name="Baramee S."/>
            <person name="Kosugi A."/>
        </authorList>
    </citation>
    <scope>NUCLEOTIDE SEQUENCE [LARGE SCALE GENOMIC DNA]</scope>
    <source>
        <strain evidence="12 13">LC2-13A</strain>
    </source>
</reference>
<dbReference type="Pfam" id="PF02223">
    <property type="entry name" value="Thymidylate_kin"/>
    <property type="match status" value="1"/>
</dbReference>
<evidence type="ECO:0000256" key="2">
    <source>
        <dbReference type="ARBA" id="ARBA00012980"/>
    </source>
</evidence>
<comment type="caution">
    <text evidence="12">The sequence shown here is derived from an EMBL/GenBank/DDBJ whole genome shotgun (WGS) entry which is preliminary data.</text>
</comment>
<evidence type="ECO:0000256" key="10">
    <source>
        <dbReference type="HAMAP-Rule" id="MF_00165"/>
    </source>
</evidence>
<keyword evidence="7 10" id="KW-0418">Kinase</keyword>
<dbReference type="SUPFAM" id="SSF52540">
    <property type="entry name" value="P-loop containing nucleoside triphosphate hydrolases"/>
    <property type="match status" value="1"/>
</dbReference>
<organism evidence="12 13">
    <name type="scientific">Paenibacillus cisolokensis</name>
    <dbReference type="NCBI Taxonomy" id="1658519"/>
    <lineage>
        <taxon>Bacteria</taxon>
        <taxon>Bacillati</taxon>
        <taxon>Bacillota</taxon>
        <taxon>Bacilli</taxon>
        <taxon>Bacillales</taxon>
        <taxon>Paenibacillaceae</taxon>
        <taxon>Paenibacillus</taxon>
    </lineage>
</organism>
<keyword evidence="6 10" id="KW-0547">Nucleotide-binding</keyword>
<evidence type="ECO:0000256" key="7">
    <source>
        <dbReference type="ARBA" id="ARBA00022777"/>
    </source>
</evidence>
<proteinExistence type="inferred from homology"/>
<dbReference type="GO" id="GO:0016301">
    <property type="term" value="F:kinase activity"/>
    <property type="evidence" value="ECO:0007669"/>
    <property type="project" value="UniProtKB-KW"/>
</dbReference>
<protein>
    <recommendedName>
        <fullName evidence="3 10">Thymidylate kinase</fullName>
        <ecNumber evidence="2 10">2.7.4.9</ecNumber>
    </recommendedName>
    <alternativeName>
        <fullName evidence="10">dTMP kinase</fullName>
    </alternativeName>
</protein>
<evidence type="ECO:0000256" key="6">
    <source>
        <dbReference type="ARBA" id="ARBA00022741"/>
    </source>
</evidence>
<dbReference type="RefSeq" id="WP_213529634.1">
    <property type="nucleotide sequence ID" value="NZ_BOVJ01000122.1"/>
</dbReference>
<feature type="binding site" evidence="10">
    <location>
        <begin position="11"/>
        <end position="18"/>
    </location>
    <ligand>
        <name>ATP</name>
        <dbReference type="ChEBI" id="CHEBI:30616"/>
    </ligand>
</feature>
<evidence type="ECO:0000256" key="3">
    <source>
        <dbReference type="ARBA" id="ARBA00017144"/>
    </source>
</evidence>
<dbReference type="EMBL" id="BOVJ01000122">
    <property type="protein sequence ID" value="GIQ65119.1"/>
    <property type="molecule type" value="Genomic_DNA"/>
</dbReference>
<dbReference type="InterPro" id="IPR027417">
    <property type="entry name" value="P-loop_NTPase"/>
</dbReference>
<evidence type="ECO:0000256" key="4">
    <source>
        <dbReference type="ARBA" id="ARBA00022679"/>
    </source>
</evidence>
<keyword evidence="8 10" id="KW-0067">ATP-binding</keyword>
<evidence type="ECO:0000256" key="8">
    <source>
        <dbReference type="ARBA" id="ARBA00022840"/>
    </source>
</evidence>
<sequence length="218" mass="24266">MNKGLFITIEGGEGAGKTSLLAELAHKLRVKGKQVVTTREPGGIPIAERIRGIILDKANIGMDARTEALLYAAARRQHLADKVVPALAEGKIVLCDRFVDSSLAYQGYARGLGVEEVWAINRFAIQDAMPDLTLYMDIRPEVGLARIRQAGERELNRLDLESVSFHRKVREGYLSLLEREPDRIVRIDAEQEPGKVLEDAISLIERRFAGFFATDVKL</sequence>
<comment type="function">
    <text evidence="10">Phosphorylation of dTMP to form dTDP in both de novo and salvage pathways of dTTP synthesis.</text>
</comment>
<dbReference type="InterPro" id="IPR039430">
    <property type="entry name" value="Thymidylate_kin-like_dom"/>
</dbReference>
<keyword evidence="13" id="KW-1185">Reference proteome</keyword>
<feature type="domain" description="Thymidylate kinase-like" evidence="11">
    <location>
        <begin position="9"/>
        <end position="198"/>
    </location>
</feature>
<dbReference type="CDD" id="cd01672">
    <property type="entry name" value="TMPK"/>
    <property type="match status" value="1"/>
</dbReference>
<comment type="similarity">
    <text evidence="1 10">Belongs to the thymidylate kinase family.</text>
</comment>
<gene>
    <name evidence="10 12" type="primary">tmk</name>
    <name evidence="12" type="ORF">PACILC2_36870</name>
</gene>
<evidence type="ECO:0000256" key="1">
    <source>
        <dbReference type="ARBA" id="ARBA00009776"/>
    </source>
</evidence>
<dbReference type="Gene3D" id="3.40.50.300">
    <property type="entry name" value="P-loop containing nucleotide triphosphate hydrolases"/>
    <property type="match status" value="1"/>
</dbReference>
<evidence type="ECO:0000313" key="13">
    <source>
        <dbReference type="Proteomes" id="UP000680304"/>
    </source>
</evidence>
<comment type="catalytic activity">
    <reaction evidence="9 10">
        <text>dTMP + ATP = dTDP + ADP</text>
        <dbReference type="Rhea" id="RHEA:13517"/>
        <dbReference type="ChEBI" id="CHEBI:30616"/>
        <dbReference type="ChEBI" id="CHEBI:58369"/>
        <dbReference type="ChEBI" id="CHEBI:63528"/>
        <dbReference type="ChEBI" id="CHEBI:456216"/>
        <dbReference type="EC" id="2.7.4.9"/>
    </reaction>
</comment>
<evidence type="ECO:0000313" key="12">
    <source>
        <dbReference type="EMBL" id="GIQ65119.1"/>
    </source>
</evidence>
<dbReference type="HAMAP" id="MF_00165">
    <property type="entry name" value="Thymidylate_kinase"/>
    <property type="match status" value="1"/>
</dbReference>
<keyword evidence="4 10" id="KW-0808">Transferase</keyword>
<dbReference type="EC" id="2.7.4.9" evidence="2 10"/>
<evidence type="ECO:0000256" key="5">
    <source>
        <dbReference type="ARBA" id="ARBA00022727"/>
    </source>
</evidence>
<keyword evidence="5 10" id="KW-0545">Nucleotide biosynthesis</keyword>
<dbReference type="PROSITE" id="PS01331">
    <property type="entry name" value="THYMIDYLATE_KINASE"/>
    <property type="match status" value="1"/>
</dbReference>
<name>A0ABQ4NB25_9BACL</name>
<evidence type="ECO:0000256" key="9">
    <source>
        <dbReference type="ARBA" id="ARBA00048743"/>
    </source>
</evidence>
<dbReference type="InterPro" id="IPR018095">
    <property type="entry name" value="Thymidylate_kin_CS"/>
</dbReference>
<dbReference type="PANTHER" id="PTHR10344:SF4">
    <property type="entry name" value="UMP-CMP KINASE 2, MITOCHONDRIAL"/>
    <property type="match status" value="1"/>
</dbReference>
<dbReference type="NCBIfam" id="TIGR00041">
    <property type="entry name" value="DTMP_kinase"/>
    <property type="match status" value="1"/>
</dbReference>
<dbReference type="PANTHER" id="PTHR10344">
    <property type="entry name" value="THYMIDYLATE KINASE"/>
    <property type="match status" value="1"/>
</dbReference>
<accession>A0ABQ4NB25</accession>
<dbReference type="Proteomes" id="UP000680304">
    <property type="component" value="Unassembled WGS sequence"/>
</dbReference>